<dbReference type="EMBL" id="VTWT01000006">
    <property type="protein sequence ID" value="KAA9332665.1"/>
    <property type="molecule type" value="Genomic_DNA"/>
</dbReference>
<dbReference type="InterPro" id="IPR001387">
    <property type="entry name" value="Cro/C1-type_HTH"/>
</dbReference>
<dbReference type="AlphaFoldDB" id="A0A5N1IR76"/>
<dbReference type="GO" id="GO:0003677">
    <property type="term" value="F:DNA binding"/>
    <property type="evidence" value="ECO:0007669"/>
    <property type="project" value="InterPro"/>
</dbReference>
<protein>
    <submittedName>
        <fullName evidence="3">Helix-turn-helix transcriptional regulator</fullName>
    </submittedName>
</protein>
<dbReference type="SMART" id="SM00530">
    <property type="entry name" value="HTH_XRE"/>
    <property type="match status" value="1"/>
</dbReference>
<dbReference type="PROSITE" id="PS50943">
    <property type="entry name" value="HTH_CROC1"/>
    <property type="match status" value="1"/>
</dbReference>
<gene>
    <name evidence="3" type="ORF">F0P94_11700</name>
</gene>
<evidence type="ECO:0000256" key="1">
    <source>
        <dbReference type="SAM" id="MobiDB-lite"/>
    </source>
</evidence>
<reference evidence="3 4" key="1">
    <citation type="submission" date="2019-09" db="EMBL/GenBank/DDBJ databases">
        <title>Genome sequence of Adhaeribacter sp. M2.</title>
        <authorList>
            <person name="Srinivasan S."/>
        </authorList>
    </citation>
    <scope>NUCLEOTIDE SEQUENCE [LARGE SCALE GENOMIC DNA]</scope>
    <source>
        <strain evidence="3 4">M2</strain>
    </source>
</reference>
<feature type="region of interest" description="Disordered" evidence="1">
    <location>
        <begin position="1"/>
        <end position="28"/>
    </location>
</feature>
<dbReference type="InterPro" id="IPR010982">
    <property type="entry name" value="Lambda_DNA-bd_dom_sf"/>
</dbReference>
<evidence type="ECO:0000313" key="4">
    <source>
        <dbReference type="Proteomes" id="UP000326570"/>
    </source>
</evidence>
<dbReference type="RefSeq" id="WP_150904078.1">
    <property type="nucleotide sequence ID" value="NZ_VTWT01000006.1"/>
</dbReference>
<comment type="caution">
    <text evidence="3">The sequence shown here is derived from an EMBL/GenBank/DDBJ whole genome shotgun (WGS) entry which is preliminary data.</text>
</comment>
<sequence length="99" mass="11584">MKESNKNIQKLTKEHLSKEPLTAKNKKDDPDLAKLAKRIRALRIEKGYSNADFFAYENNITRTQYNRYENGENIKYTSLMKLIRAFGLTPSEFFSEGFD</sequence>
<evidence type="ECO:0000259" key="2">
    <source>
        <dbReference type="PROSITE" id="PS50943"/>
    </source>
</evidence>
<dbReference type="Pfam" id="PF01381">
    <property type="entry name" value="HTH_3"/>
    <property type="match status" value="1"/>
</dbReference>
<dbReference type="Proteomes" id="UP000326570">
    <property type="component" value="Unassembled WGS sequence"/>
</dbReference>
<dbReference type="CDD" id="cd00093">
    <property type="entry name" value="HTH_XRE"/>
    <property type="match status" value="1"/>
</dbReference>
<accession>A0A5N1IR76</accession>
<evidence type="ECO:0000313" key="3">
    <source>
        <dbReference type="EMBL" id="KAA9332665.1"/>
    </source>
</evidence>
<feature type="compositionally biased region" description="Basic and acidic residues" evidence="1">
    <location>
        <begin position="1"/>
        <end position="18"/>
    </location>
</feature>
<feature type="domain" description="HTH cro/C1-type" evidence="2">
    <location>
        <begin position="59"/>
        <end position="93"/>
    </location>
</feature>
<organism evidence="3 4">
    <name type="scientific">Adhaeribacter soli</name>
    <dbReference type="NCBI Taxonomy" id="2607655"/>
    <lineage>
        <taxon>Bacteria</taxon>
        <taxon>Pseudomonadati</taxon>
        <taxon>Bacteroidota</taxon>
        <taxon>Cytophagia</taxon>
        <taxon>Cytophagales</taxon>
        <taxon>Hymenobacteraceae</taxon>
        <taxon>Adhaeribacter</taxon>
    </lineage>
</organism>
<dbReference type="SUPFAM" id="SSF47413">
    <property type="entry name" value="lambda repressor-like DNA-binding domains"/>
    <property type="match status" value="1"/>
</dbReference>
<proteinExistence type="predicted"/>
<dbReference type="Gene3D" id="1.10.260.40">
    <property type="entry name" value="lambda repressor-like DNA-binding domains"/>
    <property type="match status" value="1"/>
</dbReference>
<name>A0A5N1IR76_9BACT</name>
<keyword evidence="4" id="KW-1185">Reference proteome</keyword>